<dbReference type="Proteomes" id="UP001283341">
    <property type="component" value="Unassembled WGS sequence"/>
</dbReference>
<dbReference type="PROSITE" id="PS50174">
    <property type="entry name" value="G_PATCH"/>
    <property type="match status" value="1"/>
</dbReference>
<comment type="caution">
    <text evidence="3">The sequence shown here is derived from an EMBL/GenBank/DDBJ whole genome shotgun (WGS) entry which is preliminary data.</text>
</comment>
<dbReference type="Pfam" id="PF01585">
    <property type="entry name" value="G-patch"/>
    <property type="match status" value="1"/>
</dbReference>
<dbReference type="GO" id="GO:0003676">
    <property type="term" value="F:nucleic acid binding"/>
    <property type="evidence" value="ECO:0007669"/>
    <property type="project" value="InterPro"/>
</dbReference>
<reference evidence="3" key="2">
    <citation type="submission" date="2023-06" db="EMBL/GenBank/DDBJ databases">
        <authorList>
            <consortium name="Lawrence Berkeley National Laboratory"/>
            <person name="Haridas S."/>
            <person name="Hensen N."/>
            <person name="Bonometti L."/>
            <person name="Westerberg I."/>
            <person name="Brannstrom I.O."/>
            <person name="Guillou S."/>
            <person name="Cros-Aarteil S."/>
            <person name="Calhoun S."/>
            <person name="Kuo A."/>
            <person name="Mondo S."/>
            <person name="Pangilinan J."/>
            <person name="Riley R."/>
            <person name="Labutti K."/>
            <person name="Andreopoulos B."/>
            <person name="Lipzen A."/>
            <person name="Chen C."/>
            <person name="Yanf M."/>
            <person name="Daum C."/>
            <person name="Ng V."/>
            <person name="Clum A."/>
            <person name="Steindorff A."/>
            <person name="Ohm R."/>
            <person name="Martin F."/>
            <person name="Silar P."/>
            <person name="Natvig D."/>
            <person name="Lalanne C."/>
            <person name="Gautier V."/>
            <person name="Ament-Velasquez S.L."/>
            <person name="Kruys A."/>
            <person name="Hutchinson M.I."/>
            <person name="Powell A.J."/>
            <person name="Barry K."/>
            <person name="Miller A.N."/>
            <person name="Grigoriev I.V."/>
            <person name="Debuchy R."/>
            <person name="Gladieux P."/>
            <person name="Thoren M.H."/>
            <person name="Johannesson H."/>
        </authorList>
    </citation>
    <scope>NUCLEOTIDE SEQUENCE</scope>
    <source>
        <strain evidence="3">CBS 118394</strain>
    </source>
</reference>
<evidence type="ECO:0000313" key="3">
    <source>
        <dbReference type="EMBL" id="KAK3330407.1"/>
    </source>
</evidence>
<gene>
    <name evidence="3" type="ORF">B0H66DRAFT_60567</name>
</gene>
<reference evidence="3" key="1">
    <citation type="journal article" date="2023" name="Mol. Phylogenet. Evol.">
        <title>Genome-scale phylogeny and comparative genomics of the fungal order Sordariales.</title>
        <authorList>
            <person name="Hensen N."/>
            <person name="Bonometti L."/>
            <person name="Westerberg I."/>
            <person name="Brannstrom I.O."/>
            <person name="Guillou S."/>
            <person name="Cros-Aarteil S."/>
            <person name="Calhoun S."/>
            <person name="Haridas S."/>
            <person name="Kuo A."/>
            <person name="Mondo S."/>
            <person name="Pangilinan J."/>
            <person name="Riley R."/>
            <person name="LaButti K."/>
            <person name="Andreopoulos B."/>
            <person name="Lipzen A."/>
            <person name="Chen C."/>
            <person name="Yan M."/>
            <person name="Daum C."/>
            <person name="Ng V."/>
            <person name="Clum A."/>
            <person name="Steindorff A."/>
            <person name="Ohm R.A."/>
            <person name="Martin F."/>
            <person name="Silar P."/>
            <person name="Natvig D.O."/>
            <person name="Lalanne C."/>
            <person name="Gautier V."/>
            <person name="Ament-Velasquez S.L."/>
            <person name="Kruys A."/>
            <person name="Hutchinson M.I."/>
            <person name="Powell A.J."/>
            <person name="Barry K."/>
            <person name="Miller A.N."/>
            <person name="Grigoriev I.V."/>
            <person name="Debuchy R."/>
            <person name="Gladieux P."/>
            <person name="Hiltunen Thoren M."/>
            <person name="Johannesson H."/>
        </authorList>
    </citation>
    <scope>NUCLEOTIDE SEQUENCE</scope>
    <source>
        <strain evidence="3">CBS 118394</strain>
    </source>
</reference>
<evidence type="ECO:0000259" key="2">
    <source>
        <dbReference type="PROSITE" id="PS50174"/>
    </source>
</evidence>
<feature type="compositionally biased region" description="Acidic residues" evidence="1">
    <location>
        <begin position="8"/>
        <end position="17"/>
    </location>
</feature>
<feature type="compositionally biased region" description="Basic and acidic residues" evidence="1">
    <location>
        <begin position="246"/>
        <end position="262"/>
    </location>
</feature>
<feature type="compositionally biased region" description="Basic and acidic residues" evidence="1">
    <location>
        <begin position="42"/>
        <end position="69"/>
    </location>
</feature>
<feature type="region of interest" description="Disordered" evidence="1">
    <location>
        <begin position="1"/>
        <end position="73"/>
    </location>
</feature>
<keyword evidence="4" id="KW-1185">Reference proteome</keyword>
<dbReference type="Pfam" id="PF13821">
    <property type="entry name" value="DUF4187"/>
    <property type="match status" value="1"/>
</dbReference>
<organism evidence="3 4">
    <name type="scientific">Apodospora peruviana</name>
    <dbReference type="NCBI Taxonomy" id="516989"/>
    <lineage>
        <taxon>Eukaryota</taxon>
        <taxon>Fungi</taxon>
        <taxon>Dikarya</taxon>
        <taxon>Ascomycota</taxon>
        <taxon>Pezizomycotina</taxon>
        <taxon>Sordariomycetes</taxon>
        <taxon>Sordariomycetidae</taxon>
        <taxon>Sordariales</taxon>
        <taxon>Lasiosphaeriaceae</taxon>
        <taxon>Apodospora</taxon>
    </lineage>
</organism>
<evidence type="ECO:0000313" key="4">
    <source>
        <dbReference type="Proteomes" id="UP001283341"/>
    </source>
</evidence>
<dbReference type="SMART" id="SM01173">
    <property type="entry name" value="DUF4187"/>
    <property type="match status" value="1"/>
</dbReference>
<feature type="domain" description="G-patch" evidence="2">
    <location>
        <begin position="82"/>
        <end position="130"/>
    </location>
</feature>
<dbReference type="AlphaFoldDB" id="A0AAE0MFC0"/>
<accession>A0AAE0MFC0</accession>
<dbReference type="SMART" id="SM00443">
    <property type="entry name" value="G_patch"/>
    <property type="match status" value="1"/>
</dbReference>
<dbReference type="InterPro" id="IPR025239">
    <property type="entry name" value="DUF4187"/>
</dbReference>
<dbReference type="PANTHER" id="PTHR21032">
    <property type="entry name" value="G PATCH DOMAIN-CONTAINING PROTEIN 11"/>
    <property type="match status" value="1"/>
</dbReference>
<feature type="region of interest" description="Disordered" evidence="1">
    <location>
        <begin position="139"/>
        <end position="289"/>
    </location>
</feature>
<dbReference type="GO" id="GO:0000776">
    <property type="term" value="C:kinetochore"/>
    <property type="evidence" value="ECO:0007669"/>
    <property type="project" value="TreeGrafter"/>
</dbReference>
<dbReference type="InterPro" id="IPR000467">
    <property type="entry name" value="G_patch_dom"/>
</dbReference>
<sequence>MSRANQPDSDDDDDEDDYMKMTFADAPATTMPETSLQRRQREKREAEIRGRVKSKAELAAEEEAKRETALSKSLLADPAVAKKSKGLAMMAKMGFTGGALGSKDSAHTARTEPIKIFVKDGREGIGLESERKRKLREAAEAAGEAAKKVKVDESEYRERMRREREEARHEKQLHAAQKVAEMMDEEKGIAPSVVAHDTAEKQSPPPPPPPGDQDKTTGEATSVDKKRPSSSRPLKSIPVIYRGLVRSREEAERNRRMRHDLEQSSSSGGGGLLARLPTFEDPEEDADDRKALGKTAAITYVTADDLDDEDEELNAFSALDAAEKLRHVVLYLREKHKYCFWCKFAYLDAEMDGCPGVEEEDHD</sequence>
<dbReference type="EMBL" id="JAUEDM010000001">
    <property type="protein sequence ID" value="KAK3330407.1"/>
    <property type="molecule type" value="Genomic_DNA"/>
</dbReference>
<dbReference type="PANTHER" id="PTHR21032:SF0">
    <property type="entry name" value="G PATCH DOMAIN-CONTAINING PROTEIN 11"/>
    <property type="match status" value="1"/>
</dbReference>
<proteinExistence type="predicted"/>
<evidence type="ECO:0000256" key="1">
    <source>
        <dbReference type="SAM" id="MobiDB-lite"/>
    </source>
</evidence>
<name>A0AAE0MFC0_9PEZI</name>
<feature type="compositionally biased region" description="Basic and acidic residues" evidence="1">
    <location>
        <begin position="212"/>
        <end position="227"/>
    </location>
</feature>
<protein>
    <submittedName>
        <fullName evidence="3">G-patch domain-containing protein</fullName>
    </submittedName>
</protein>
<feature type="compositionally biased region" description="Basic and acidic residues" evidence="1">
    <location>
        <begin position="139"/>
        <end position="173"/>
    </location>
</feature>
<dbReference type="InterPro" id="IPR039249">
    <property type="entry name" value="GPATCH11"/>
</dbReference>